<dbReference type="GO" id="GO:0140911">
    <property type="term" value="F:pore-forming activity"/>
    <property type="evidence" value="ECO:0007669"/>
    <property type="project" value="InterPro"/>
</dbReference>
<keyword evidence="7 11" id="KW-1133">Transmembrane helix</keyword>
<comment type="subcellular location">
    <subcellularLocation>
        <location evidence="3">Membrane</location>
    </subcellularLocation>
</comment>
<proteinExistence type="inferred from homology"/>
<evidence type="ECO:0000259" key="12">
    <source>
        <dbReference type="Pfam" id="PF01024"/>
    </source>
</evidence>
<evidence type="ECO:0000256" key="8">
    <source>
        <dbReference type="ARBA" id="ARBA00023022"/>
    </source>
</evidence>
<dbReference type="SUPFAM" id="SSF69369">
    <property type="entry name" value="Cloacin translocation domain"/>
    <property type="match status" value="1"/>
</dbReference>
<dbReference type="SUPFAM" id="SSF56837">
    <property type="entry name" value="Colicin"/>
    <property type="match status" value="1"/>
</dbReference>
<dbReference type="EMBL" id="MLFS01000105">
    <property type="protein sequence ID" value="ORM67871.1"/>
    <property type="molecule type" value="Genomic_DNA"/>
</dbReference>
<dbReference type="Proteomes" id="UP000193104">
    <property type="component" value="Unassembled WGS sequence"/>
</dbReference>
<dbReference type="InterPro" id="IPR016128">
    <property type="entry name" value="Pyosin/cloacin_T_dom"/>
</dbReference>
<evidence type="ECO:0000313" key="15">
    <source>
        <dbReference type="Proteomes" id="UP000193104"/>
    </source>
</evidence>
<reference evidence="14 15" key="1">
    <citation type="journal article" date="2017" name="Antonie Van Leeuwenhoek">
        <title>Phylogenomic resolution of the bacterial genus Pantoea and its relationship with Erwinia and Tatumella.</title>
        <authorList>
            <person name="Palmer M."/>
            <person name="Steenkamp E.T."/>
            <person name="Coetzee M.P."/>
            <person name="Chan W.Y."/>
            <person name="van Zyl E."/>
            <person name="De Maayer P."/>
            <person name="Coutinho T.A."/>
            <person name="Blom J."/>
            <person name="Smits T.H."/>
            <person name="Duffy B."/>
            <person name="Venter S.N."/>
        </authorList>
    </citation>
    <scope>NUCLEOTIDE SEQUENCE [LARGE SCALE GENOMIC DNA]</scope>
    <source>
        <strain evidence="14 15">LMG 26277</strain>
    </source>
</reference>
<evidence type="ECO:0000256" key="10">
    <source>
        <dbReference type="ARBA" id="ARBA00023136"/>
    </source>
</evidence>
<dbReference type="InterPro" id="IPR000293">
    <property type="entry name" value="Channel_colicin_C"/>
</dbReference>
<accession>A0A1X1CU66</accession>
<protein>
    <recommendedName>
        <fullName evidence="16">Channel forming colicins domain-containing protein</fullName>
    </recommendedName>
</protein>
<dbReference type="InterPro" id="IPR036302">
    <property type="entry name" value="Pyosin/cloacin_T_dom_sf"/>
</dbReference>
<sequence>MAKATKADGNWDAGWQPGSLGFLELTVVNKPHQHPFEGRLGNLAELPLRPAGSTVGAMTNDFVLWFPMGSNLEPLYVAFTTILPAGPLKNRADQQAAAQTKIDVQRMQDAAKSVVDFYQLATDRAGAQATKAAQELASQVKGKTVRNAEQALAAFNKYKDVLNKKYSLADREAIAKALDATNMQTLANNLKRLSRGLGYTSKLFDASTIIKEARNALRSGDWKPFFVTVGSMYAGQQATALTALAFSALLTTPMGIVGYVFLLMAVNSFVGDTFTTELKKLAGVQ</sequence>
<gene>
    <name evidence="14" type="ORF">HA48_21160</name>
</gene>
<dbReference type="Pfam" id="PF01024">
    <property type="entry name" value="Colicin"/>
    <property type="match status" value="1"/>
</dbReference>
<evidence type="ECO:0000256" key="11">
    <source>
        <dbReference type="SAM" id="Phobius"/>
    </source>
</evidence>
<evidence type="ECO:0000256" key="3">
    <source>
        <dbReference type="ARBA" id="ARBA00004370"/>
    </source>
</evidence>
<dbReference type="PRINTS" id="PR00280">
    <property type="entry name" value="CHANLCOLICIN"/>
</dbReference>
<dbReference type="Pfam" id="PF03515">
    <property type="entry name" value="Cloacin"/>
    <property type="match status" value="1"/>
</dbReference>
<evidence type="ECO:0000256" key="4">
    <source>
        <dbReference type="ARBA" id="ARBA00007595"/>
    </source>
</evidence>
<dbReference type="AlphaFoldDB" id="A0A1X1CU66"/>
<comment type="caution">
    <text evidence="14">The sequence shown here is derived from an EMBL/GenBank/DDBJ whole genome shotgun (WGS) entry which is preliminary data.</text>
</comment>
<evidence type="ECO:0000259" key="13">
    <source>
        <dbReference type="Pfam" id="PF03515"/>
    </source>
</evidence>
<dbReference type="GO" id="GO:0050829">
    <property type="term" value="P:defense response to Gram-negative bacterium"/>
    <property type="evidence" value="ECO:0007669"/>
    <property type="project" value="InterPro"/>
</dbReference>
<evidence type="ECO:0000256" key="6">
    <source>
        <dbReference type="ARBA" id="ARBA00022692"/>
    </source>
</evidence>
<name>A0A1X1CU66_9GAMM</name>
<keyword evidence="10 11" id="KW-0472">Membrane</keyword>
<feature type="transmembrane region" description="Helical" evidence="11">
    <location>
        <begin position="244"/>
        <end position="270"/>
    </location>
</feature>
<evidence type="ECO:0000256" key="9">
    <source>
        <dbReference type="ARBA" id="ARBA00023048"/>
    </source>
</evidence>
<comment type="function">
    <text evidence="2">Colicins are polypeptide toxins produced by and active against E.coli and closely related bacteria.</text>
</comment>
<evidence type="ECO:0000256" key="5">
    <source>
        <dbReference type="ARBA" id="ARBA00022529"/>
    </source>
</evidence>
<keyword evidence="8" id="KW-0044">Antibiotic</keyword>
<dbReference type="Gene3D" id="1.10.490.30">
    <property type="entry name" value="Colicin"/>
    <property type="match status" value="1"/>
</dbReference>
<evidence type="ECO:0000256" key="1">
    <source>
        <dbReference type="ARBA" id="ARBA00002178"/>
    </source>
</evidence>
<evidence type="ECO:0008006" key="16">
    <source>
        <dbReference type="Google" id="ProtNLM"/>
    </source>
</evidence>
<evidence type="ECO:0000313" key="14">
    <source>
        <dbReference type="EMBL" id="ORM67871.1"/>
    </source>
</evidence>
<evidence type="ECO:0000256" key="7">
    <source>
        <dbReference type="ARBA" id="ARBA00022989"/>
    </source>
</evidence>
<comment type="similarity">
    <text evidence="4">Belongs to the channel forming colicin family.</text>
</comment>
<organism evidence="14 15">
    <name type="scientific">Pantoea wallisii</name>
    <dbReference type="NCBI Taxonomy" id="1076551"/>
    <lineage>
        <taxon>Bacteria</taxon>
        <taxon>Pseudomonadati</taxon>
        <taxon>Pseudomonadota</taxon>
        <taxon>Gammaproteobacteria</taxon>
        <taxon>Enterobacterales</taxon>
        <taxon>Erwiniaceae</taxon>
        <taxon>Pantoea</taxon>
    </lineage>
</organism>
<dbReference type="InterPro" id="IPR038283">
    <property type="entry name" value="Channel_colicin_C_sf"/>
</dbReference>
<keyword evidence="6 11" id="KW-0812">Transmembrane</keyword>
<comment type="function">
    <text evidence="1">This colicin is a channel-forming colicin. This class of transmembrane toxins depolarize the cytoplasmic membrane, leading to dissipation of cellular energy.</text>
</comment>
<keyword evidence="9" id="KW-0078">Bacteriocin</keyword>
<feature type="domain" description="Pyosin/cloacin translocation" evidence="13">
    <location>
        <begin position="2"/>
        <end position="102"/>
    </location>
</feature>
<keyword evidence="5" id="KW-0929">Antimicrobial</keyword>
<dbReference type="GO" id="GO:0016020">
    <property type="term" value="C:membrane"/>
    <property type="evidence" value="ECO:0007669"/>
    <property type="project" value="UniProtKB-SubCell"/>
</dbReference>
<dbReference type="GO" id="GO:0031640">
    <property type="term" value="P:killing of cells of another organism"/>
    <property type="evidence" value="ECO:0007669"/>
    <property type="project" value="UniProtKB-KW"/>
</dbReference>
<evidence type="ECO:0000256" key="2">
    <source>
        <dbReference type="ARBA" id="ARBA00003197"/>
    </source>
</evidence>
<keyword evidence="15" id="KW-1185">Reference proteome</keyword>
<feature type="domain" description="Channel forming colicins" evidence="12">
    <location>
        <begin position="103"/>
        <end position="269"/>
    </location>
</feature>